<name>A0A9P9WGG2_9PEZI</name>
<gene>
    <name evidence="2" type="ORF">JX265_009115</name>
</gene>
<dbReference type="EMBL" id="JAFIMR010000027">
    <property type="protein sequence ID" value="KAI1862401.1"/>
    <property type="molecule type" value="Genomic_DNA"/>
</dbReference>
<proteinExistence type="predicted"/>
<comment type="caution">
    <text evidence="2">The sequence shown here is derived from an EMBL/GenBank/DDBJ whole genome shotgun (WGS) entry which is preliminary data.</text>
</comment>
<feature type="compositionally biased region" description="Basic and acidic residues" evidence="1">
    <location>
        <begin position="72"/>
        <end position="81"/>
    </location>
</feature>
<evidence type="ECO:0000313" key="2">
    <source>
        <dbReference type="EMBL" id="KAI1862401.1"/>
    </source>
</evidence>
<protein>
    <submittedName>
        <fullName evidence="2">Uncharacterized protein</fullName>
    </submittedName>
</protein>
<evidence type="ECO:0000313" key="3">
    <source>
        <dbReference type="Proteomes" id="UP000829685"/>
    </source>
</evidence>
<feature type="region of interest" description="Disordered" evidence="1">
    <location>
        <begin position="1"/>
        <end position="20"/>
    </location>
</feature>
<dbReference type="OrthoDB" id="4772806at2759"/>
<dbReference type="Proteomes" id="UP000829685">
    <property type="component" value="Unassembled WGS sequence"/>
</dbReference>
<organism evidence="2 3">
    <name type="scientific">Neoarthrinium moseri</name>
    <dbReference type="NCBI Taxonomy" id="1658444"/>
    <lineage>
        <taxon>Eukaryota</taxon>
        <taxon>Fungi</taxon>
        <taxon>Dikarya</taxon>
        <taxon>Ascomycota</taxon>
        <taxon>Pezizomycotina</taxon>
        <taxon>Sordariomycetes</taxon>
        <taxon>Xylariomycetidae</taxon>
        <taxon>Amphisphaeriales</taxon>
        <taxon>Apiosporaceae</taxon>
        <taxon>Neoarthrinium</taxon>
    </lineage>
</organism>
<dbReference type="AlphaFoldDB" id="A0A9P9WGG2"/>
<reference evidence="2" key="1">
    <citation type="submission" date="2021-03" db="EMBL/GenBank/DDBJ databases">
        <title>Revisited historic fungal species revealed as producer of novel bioactive compounds through whole genome sequencing and comparative genomics.</title>
        <authorList>
            <person name="Vignolle G.A."/>
            <person name="Hochenegger N."/>
            <person name="Mach R.L."/>
            <person name="Mach-Aigner A.R."/>
            <person name="Javad Rahimi M."/>
            <person name="Salim K.A."/>
            <person name="Chan C.M."/>
            <person name="Lim L.B.L."/>
            <person name="Cai F."/>
            <person name="Druzhinina I.S."/>
            <person name="U'Ren J.M."/>
            <person name="Derntl C."/>
        </authorList>
    </citation>
    <scope>NUCLEOTIDE SEQUENCE</scope>
    <source>
        <strain evidence="2">TUCIM 5799</strain>
    </source>
</reference>
<keyword evidence="3" id="KW-1185">Reference proteome</keyword>
<feature type="compositionally biased region" description="Polar residues" evidence="1">
    <location>
        <begin position="34"/>
        <end position="58"/>
    </location>
</feature>
<evidence type="ECO:0000256" key="1">
    <source>
        <dbReference type="SAM" id="MobiDB-lite"/>
    </source>
</evidence>
<feature type="region of interest" description="Disordered" evidence="1">
    <location>
        <begin position="32"/>
        <end position="81"/>
    </location>
</feature>
<accession>A0A9P9WGG2</accession>
<sequence>MKSGAIAEERRRSFGIGGAGNIRTRTEAMVDNVVPQTSNQNRRRSSTFSKNSSTTGEATTIMDKFKHVLRSSTEKKSAGEK</sequence>